<dbReference type="STRING" id="5888.A0E8Z8"/>
<feature type="domain" description="Ion transport" evidence="6">
    <location>
        <begin position="15"/>
        <end position="78"/>
    </location>
</feature>
<dbReference type="Proteomes" id="UP000000600">
    <property type="component" value="Unassembled WGS sequence"/>
</dbReference>
<evidence type="ECO:0000256" key="3">
    <source>
        <dbReference type="ARBA" id="ARBA00022989"/>
    </source>
</evidence>
<comment type="subcellular location">
    <subcellularLocation>
        <location evidence="1">Membrane</location>
        <topology evidence="1">Multi-pass membrane protein</topology>
    </subcellularLocation>
</comment>
<dbReference type="Pfam" id="PF00520">
    <property type="entry name" value="Ion_trans"/>
    <property type="match status" value="1"/>
</dbReference>
<dbReference type="GeneID" id="5044947"/>
<dbReference type="KEGG" id="ptm:GSPATT00024496001"/>
<dbReference type="EMBL" id="CT868664">
    <property type="protein sequence ID" value="CAK91765.1"/>
    <property type="molecule type" value="Genomic_DNA"/>
</dbReference>
<dbReference type="SUPFAM" id="SSF81324">
    <property type="entry name" value="Voltage-gated potassium channels"/>
    <property type="match status" value="1"/>
</dbReference>
<dbReference type="HOGENOM" id="CLU_2282911_0_0_1"/>
<gene>
    <name evidence="7" type="ORF">GSPATT00024496001</name>
</gene>
<feature type="transmembrane region" description="Helical" evidence="5">
    <location>
        <begin position="16"/>
        <end position="38"/>
    </location>
</feature>
<keyword evidence="8" id="KW-1185">Reference proteome</keyword>
<dbReference type="GO" id="GO:0016020">
    <property type="term" value="C:membrane"/>
    <property type="evidence" value="ECO:0007669"/>
    <property type="project" value="UniProtKB-SubCell"/>
</dbReference>
<dbReference type="PANTHER" id="PTHR47823">
    <property type="entry name" value="ION_TRANS DOMAIN-CONTAINING PROTEIN"/>
    <property type="match status" value="1"/>
</dbReference>
<reference evidence="7 8" key="1">
    <citation type="journal article" date="2006" name="Nature">
        <title>Global trends of whole-genome duplications revealed by the ciliate Paramecium tetraurelia.</title>
        <authorList>
            <consortium name="Genoscope"/>
            <person name="Aury J.-M."/>
            <person name="Jaillon O."/>
            <person name="Duret L."/>
            <person name="Noel B."/>
            <person name="Jubin C."/>
            <person name="Porcel B.M."/>
            <person name="Segurens B."/>
            <person name="Daubin V."/>
            <person name="Anthouard V."/>
            <person name="Aiach N."/>
            <person name="Arnaiz O."/>
            <person name="Billaut A."/>
            <person name="Beisson J."/>
            <person name="Blanc I."/>
            <person name="Bouhouche K."/>
            <person name="Camara F."/>
            <person name="Duharcourt S."/>
            <person name="Guigo R."/>
            <person name="Gogendeau D."/>
            <person name="Katinka M."/>
            <person name="Keller A.-M."/>
            <person name="Kissmehl R."/>
            <person name="Klotz C."/>
            <person name="Koll F."/>
            <person name="Le Moue A."/>
            <person name="Lepere C."/>
            <person name="Malinsky S."/>
            <person name="Nowacki M."/>
            <person name="Nowak J.K."/>
            <person name="Plattner H."/>
            <person name="Poulain J."/>
            <person name="Ruiz F."/>
            <person name="Serrano V."/>
            <person name="Zagulski M."/>
            <person name="Dessen P."/>
            <person name="Betermier M."/>
            <person name="Weissenbach J."/>
            <person name="Scarpelli C."/>
            <person name="Schachter V."/>
            <person name="Sperling L."/>
            <person name="Meyer E."/>
            <person name="Cohen J."/>
            <person name="Wincker P."/>
        </authorList>
    </citation>
    <scope>NUCLEOTIDE SEQUENCE [LARGE SCALE GENOMIC DNA]</scope>
    <source>
        <strain evidence="7 8">Stock d4-2</strain>
    </source>
</reference>
<sequence>MNRAISFLPDSKFKKYWQYVLMILLIYTAFITPIRLAFIEEFNLVWFTLELIVDILFFLDILITFNTAYFNEEGVLIVDRYLDSKPISKNLVNIRFNGCISY</sequence>
<keyword evidence="3 5" id="KW-1133">Transmembrane helix</keyword>
<dbReference type="AlphaFoldDB" id="A0E8Z8"/>
<dbReference type="InParanoid" id="A0E8Z8"/>
<evidence type="ECO:0000256" key="1">
    <source>
        <dbReference type="ARBA" id="ARBA00004141"/>
    </source>
</evidence>
<evidence type="ECO:0000313" key="7">
    <source>
        <dbReference type="EMBL" id="CAK91765.1"/>
    </source>
</evidence>
<feature type="transmembrane region" description="Helical" evidence="5">
    <location>
        <begin position="44"/>
        <end position="63"/>
    </location>
</feature>
<dbReference type="InterPro" id="IPR005821">
    <property type="entry name" value="Ion_trans_dom"/>
</dbReference>
<keyword evidence="2 5" id="KW-0812">Transmembrane</keyword>
<organism evidence="7 8">
    <name type="scientific">Paramecium tetraurelia</name>
    <dbReference type="NCBI Taxonomy" id="5888"/>
    <lineage>
        <taxon>Eukaryota</taxon>
        <taxon>Sar</taxon>
        <taxon>Alveolata</taxon>
        <taxon>Ciliophora</taxon>
        <taxon>Intramacronucleata</taxon>
        <taxon>Oligohymenophorea</taxon>
        <taxon>Peniculida</taxon>
        <taxon>Parameciidae</taxon>
        <taxon>Paramecium</taxon>
    </lineage>
</organism>
<keyword evidence="4 5" id="KW-0472">Membrane</keyword>
<evidence type="ECO:0000256" key="4">
    <source>
        <dbReference type="ARBA" id="ARBA00023136"/>
    </source>
</evidence>
<dbReference type="GO" id="GO:0005216">
    <property type="term" value="F:monoatomic ion channel activity"/>
    <property type="evidence" value="ECO:0007669"/>
    <property type="project" value="InterPro"/>
</dbReference>
<dbReference type="RefSeq" id="XP_001459162.1">
    <property type="nucleotide sequence ID" value="XM_001459125.1"/>
</dbReference>
<dbReference type="PANTHER" id="PTHR47823:SF9">
    <property type="entry name" value="CHROMOSOME UNDETERMINED SCAFFOLD_10, WHOLE GENOME SHOTGUN SEQUENCE"/>
    <property type="match status" value="1"/>
</dbReference>
<protein>
    <recommendedName>
        <fullName evidence="6">Ion transport domain-containing protein</fullName>
    </recommendedName>
</protein>
<proteinExistence type="predicted"/>
<evidence type="ECO:0000256" key="2">
    <source>
        <dbReference type="ARBA" id="ARBA00022692"/>
    </source>
</evidence>
<evidence type="ECO:0000259" key="6">
    <source>
        <dbReference type="Pfam" id="PF00520"/>
    </source>
</evidence>
<name>A0E8Z8_PARTE</name>
<evidence type="ECO:0000313" key="8">
    <source>
        <dbReference type="Proteomes" id="UP000000600"/>
    </source>
</evidence>
<evidence type="ECO:0000256" key="5">
    <source>
        <dbReference type="SAM" id="Phobius"/>
    </source>
</evidence>
<dbReference type="OrthoDB" id="422349at2759"/>
<accession>A0E8Z8</accession>